<keyword evidence="2" id="KW-1185">Reference proteome</keyword>
<protein>
    <recommendedName>
        <fullName evidence="3">GTPase</fullName>
    </recommendedName>
</protein>
<proteinExistence type="predicted"/>
<organism evidence="1 2">
    <name type="scientific">Hymenobacter cellulosilyticus</name>
    <dbReference type="NCBI Taxonomy" id="2932248"/>
    <lineage>
        <taxon>Bacteria</taxon>
        <taxon>Pseudomonadati</taxon>
        <taxon>Bacteroidota</taxon>
        <taxon>Cytophagia</taxon>
        <taxon>Cytophagales</taxon>
        <taxon>Hymenobacteraceae</taxon>
        <taxon>Hymenobacter</taxon>
    </lineage>
</organism>
<evidence type="ECO:0008006" key="3">
    <source>
        <dbReference type="Google" id="ProtNLM"/>
    </source>
</evidence>
<gene>
    <name evidence="1" type="ORF">MUN79_20935</name>
</gene>
<dbReference type="AlphaFoldDB" id="A0A8T9Q3U6"/>
<dbReference type="KEGG" id="hcu:MUN79_20935"/>
<sequence>MMQQLVFVYNADTGLVNSVLDLAHKLISPTTYPCSLCAITHGTRMRPEWKEFIAGLSLQSEFLHRDEFLARYPQWAATALPAVFGRTETDTLTPFITATELNQADLPGLMQLIRQRLAAGA</sequence>
<accession>A0A8T9Q3U6</accession>
<reference evidence="1" key="1">
    <citation type="submission" date="2022-04" db="EMBL/GenBank/DDBJ databases">
        <title>Hymenobacter sp. isolated from the air.</title>
        <authorList>
            <person name="Won M."/>
            <person name="Lee C.-M."/>
            <person name="Woen H.-Y."/>
            <person name="Kwon S.-W."/>
        </authorList>
    </citation>
    <scope>NUCLEOTIDE SEQUENCE</scope>
    <source>
        <strain evidence="1">5116S-3</strain>
    </source>
</reference>
<dbReference type="Proteomes" id="UP000831796">
    <property type="component" value="Chromosome"/>
</dbReference>
<name>A0A8T9Q3U6_9BACT</name>
<evidence type="ECO:0000313" key="1">
    <source>
        <dbReference type="EMBL" id="UOQ71111.1"/>
    </source>
</evidence>
<evidence type="ECO:0000313" key="2">
    <source>
        <dbReference type="Proteomes" id="UP000831796"/>
    </source>
</evidence>
<dbReference type="RefSeq" id="WP_244674522.1">
    <property type="nucleotide sequence ID" value="NZ_CP095046.1"/>
</dbReference>
<dbReference type="EMBL" id="CP095046">
    <property type="protein sequence ID" value="UOQ71111.1"/>
    <property type="molecule type" value="Genomic_DNA"/>
</dbReference>